<dbReference type="GO" id="GO:0019205">
    <property type="term" value="F:nucleobase-containing compound kinase activity"/>
    <property type="evidence" value="ECO:0007669"/>
    <property type="project" value="InterPro"/>
</dbReference>
<proteinExistence type="predicted"/>
<feature type="compositionally biased region" description="Acidic residues" evidence="4">
    <location>
        <begin position="25"/>
        <end position="35"/>
    </location>
</feature>
<evidence type="ECO:0008006" key="7">
    <source>
        <dbReference type="Google" id="ProtNLM"/>
    </source>
</evidence>
<evidence type="ECO:0000313" key="6">
    <source>
        <dbReference type="Proteomes" id="UP001209878"/>
    </source>
</evidence>
<feature type="compositionally biased region" description="Acidic residues" evidence="4">
    <location>
        <begin position="560"/>
        <end position="579"/>
    </location>
</feature>
<feature type="compositionally biased region" description="Acidic residues" evidence="4">
    <location>
        <begin position="75"/>
        <end position="89"/>
    </location>
</feature>
<feature type="compositionally biased region" description="Acidic residues" evidence="4">
    <location>
        <begin position="533"/>
        <end position="552"/>
    </location>
</feature>
<keyword evidence="6" id="KW-1185">Reference proteome</keyword>
<feature type="compositionally biased region" description="Basic and acidic residues" evidence="4">
    <location>
        <begin position="41"/>
        <end position="51"/>
    </location>
</feature>
<accession>A0AAD9P066</accession>
<dbReference type="Gene3D" id="3.40.50.300">
    <property type="entry name" value="P-loop containing nucleotide triphosphate hydrolases"/>
    <property type="match status" value="2"/>
</dbReference>
<keyword evidence="3" id="KW-0418">Kinase</keyword>
<feature type="compositionally biased region" description="Acidic residues" evidence="4">
    <location>
        <begin position="604"/>
        <end position="621"/>
    </location>
</feature>
<feature type="region of interest" description="Disordered" evidence="4">
    <location>
        <begin position="1"/>
        <end position="106"/>
    </location>
</feature>
<organism evidence="5 6">
    <name type="scientific">Ridgeia piscesae</name>
    <name type="common">Tubeworm</name>
    <dbReference type="NCBI Taxonomy" id="27915"/>
    <lineage>
        <taxon>Eukaryota</taxon>
        <taxon>Metazoa</taxon>
        <taxon>Spiralia</taxon>
        <taxon>Lophotrochozoa</taxon>
        <taxon>Annelida</taxon>
        <taxon>Polychaeta</taxon>
        <taxon>Sedentaria</taxon>
        <taxon>Canalipalpata</taxon>
        <taxon>Sabellida</taxon>
        <taxon>Siboglinidae</taxon>
        <taxon>Ridgeia</taxon>
    </lineage>
</organism>
<keyword evidence="2" id="KW-0547">Nucleotide-binding</keyword>
<evidence type="ECO:0000256" key="4">
    <source>
        <dbReference type="SAM" id="MobiDB-lite"/>
    </source>
</evidence>
<evidence type="ECO:0000256" key="3">
    <source>
        <dbReference type="ARBA" id="ARBA00022777"/>
    </source>
</evidence>
<gene>
    <name evidence="5" type="ORF">NP493_226g02032</name>
</gene>
<dbReference type="CDD" id="cd01428">
    <property type="entry name" value="ADK"/>
    <property type="match status" value="1"/>
</dbReference>
<dbReference type="GO" id="GO:0005524">
    <property type="term" value="F:ATP binding"/>
    <property type="evidence" value="ECO:0007669"/>
    <property type="project" value="InterPro"/>
</dbReference>
<comment type="caution">
    <text evidence="5">The sequence shown here is derived from an EMBL/GenBank/DDBJ whole genome shotgun (WGS) entry which is preliminary data.</text>
</comment>
<dbReference type="SUPFAM" id="SSF52540">
    <property type="entry name" value="P-loop containing nucleoside triphosphate hydrolases"/>
    <property type="match status" value="2"/>
</dbReference>
<evidence type="ECO:0000256" key="1">
    <source>
        <dbReference type="ARBA" id="ARBA00022679"/>
    </source>
</evidence>
<name>A0AAD9P066_RIDPI</name>
<evidence type="ECO:0000313" key="5">
    <source>
        <dbReference type="EMBL" id="KAK2185682.1"/>
    </source>
</evidence>
<dbReference type="InterPro" id="IPR027417">
    <property type="entry name" value="P-loop_NTPase"/>
</dbReference>
<dbReference type="InterPro" id="IPR000850">
    <property type="entry name" value="Adenylat/UMP-CMP_kin"/>
</dbReference>
<feature type="region of interest" description="Disordered" evidence="4">
    <location>
        <begin position="524"/>
        <end position="643"/>
    </location>
</feature>
<reference evidence="5" key="1">
    <citation type="journal article" date="2023" name="Mol. Biol. Evol.">
        <title>Third-Generation Sequencing Reveals the Adaptive Role of the Epigenome in Three Deep-Sea Polychaetes.</title>
        <authorList>
            <person name="Perez M."/>
            <person name="Aroh O."/>
            <person name="Sun Y."/>
            <person name="Lan Y."/>
            <person name="Juniper S.K."/>
            <person name="Young C.R."/>
            <person name="Angers B."/>
            <person name="Qian P.Y."/>
        </authorList>
    </citation>
    <scope>NUCLEOTIDE SEQUENCE</scope>
    <source>
        <strain evidence="5">R07B-5</strain>
    </source>
</reference>
<sequence length="669" mass="74752">MDESENADETTPPETDQAGNNSDAPADDNAADNDGEPPKPPGEDGKPPEIHADDEEEPPKITADDEGESFKILGDEDGEPPEIPGDDEGEPPRIPWDGEGEPPEDLLDATSVKDQEELLVDFGKVPTTKEKSEFEDSLYPVSVADYSQISDETSKLLHRLHYDPYDEDEAELRFLHSKPTCFIILGKPGSGKTDLAKKLANEWKCQLVSAGAVIQEAMDMETEEGLKVQELLLRGESVPEEMAAKMIEEKINSPEVTHHGYVLDGFPSMCEDYLSINNQLELIKNWRMKPDFIINLKMPDNDLVNRRLGQKVDPMTGEMYTKEVYDPDKPEPVEPVIPVLPPEVVKRLVKRPEDMEAFVPDHIQKDYMADHNQQYLLELDANKPSHVLLRDAEDEELPEDMDTDELLRTFAPKQMVAPRFRWRRSRWLRNCPVALADGNIVTGKPEYAPRPPCKLVVLGPQLSGKTTVAHLLALRYGATVLDLDILVKPRYEEEWKKKVETARDEAAAAAIELLKTKLAEAAEKERRRLENVEAVEEEGYEDDETRDDEVEVDAAATSEEGNEDDAEADGEDATEDGDKEENASKDAEGDKDTDLDTETKIADTIEEQDGEVEEAAEGQETEEGKAEDQGVEQDADEGKACEDSTGLSHIDVFTWHRPLTPPAFSVHFC</sequence>
<protein>
    <recommendedName>
        <fullName evidence="7">Adenylate kinase</fullName>
    </recommendedName>
</protein>
<dbReference type="AlphaFoldDB" id="A0AAD9P066"/>
<dbReference type="Pfam" id="PF00406">
    <property type="entry name" value="ADK"/>
    <property type="match status" value="1"/>
</dbReference>
<feature type="compositionally biased region" description="Basic and acidic residues" evidence="4">
    <location>
        <begin position="580"/>
        <end position="603"/>
    </location>
</feature>
<evidence type="ECO:0000256" key="2">
    <source>
        <dbReference type="ARBA" id="ARBA00022741"/>
    </source>
</evidence>
<dbReference type="PANTHER" id="PTHR23359">
    <property type="entry name" value="NUCLEOTIDE KINASE"/>
    <property type="match status" value="1"/>
</dbReference>
<dbReference type="EMBL" id="JAODUO010000226">
    <property type="protein sequence ID" value="KAK2185682.1"/>
    <property type="molecule type" value="Genomic_DNA"/>
</dbReference>
<dbReference type="GO" id="GO:0006139">
    <property type="term" value="P:nucleobase-containing compound metabolic process"/>
    <property type="evidence" value="ECO:0007669"/>
    <property type="project" value="InterPro"/>
</dbReference>
<keyword evidence="1" id="KW-0808">Transferase</keyword>
<dbReference type="Proteomes" id="UP001209878">
    <property type="component" value="Unassembled WGS sequence"/>
</dbReference>